<dbReference type="Proteomes" id="UP000663838">
    <property type="component" value="Unassembled WGS sequence"/>
</dbReference>
<evidence type="ECO:0000313" key="6">
    <source>
        <dbReference type="EMBL" id="CAF3440546.1"/>
    </source>
</evidence>
<dbReference type="Proteomes" id="UP000663869">
    <property type="component" value="Unassembled WGS sequence"/>
</dbReference>
<feature type="compositionally biased region" description="Basic and acidic residues" evidence="5">
    <location>
        <begin position="257"/>
        <end position="282"/>
    </location>
</feature>
<evidence type="ECO:0000313" key="13">
    <source>
        <dbReference type="EMBL" id="CAF4743425.1"/>
    </source>
</evidence>
<evidence type="ECO:0000313" key="9">
    <source>
        <dbReference type="EMBL" id="CAF3557301.1"/>
    </source>
</evidence>
<dbReference type="SMART" id="SM00177">
    <property type="entry name" value="ARF"/>
    <property type="match status" value="1"/>
</dbReference>
<dbReference type="GO" id="GO:1905515">
    <property type="term" value="P:non-motile cilium assembly"/>
    <property type="evidence" value="ECO:0007669"/>
    <property type="project" value="TreeGrafter"/>
</dbReference>
<feature type="compositionally biased region" description="Low complexity" evidence="5">
    <location>
        <begin position="514"/>
        <end position="529"/>
    </location>
</feature>
<dbReference type="PRINTS" id="PR00328">
    <property type="entry name" value="SAR1GTPBP"/>
</dbReference>
<feature type="compositionally biased region" description="Basic and acidic residues" evidence="5">
    <location>
        <begin position="684"/>
        <end position="695"/>
    </location>
</feature>
<dbReference type="InterPro" id="IPR005225">
    <property type="entry name" value="Small_GTP-bd"/>
</dbReference>
<dbReference type="EMBL" id="CAJOBR010003574">
    <property type="protein sequence ID" value="CAF4743425.1"/>
    <property type="molecule type" value="Genomic_DNA"/>
</dbReference>
<dbReference type="Gene3D" id="3.40.50.300">
    <property type="entry name" value="P-loop containing nucleotide triphosphate hydrolases"/>
    <property type="match status" value="1"/>
</dbReference>
<dbReference type="OrthoDB" id="14717at2759"/>
<dbReference type="EMBL" id="CAJNYV010001849">
    <property type="protein sequence ID" value="CAF3440546.1"/>
    <property type="molecule type" value="Genomic_DNA"/>
</dbReference>
<dbReference type="PANTHER" id="PTHR46090">
    <property type="entry name" value="ADP-RIBOSYLATION FACTOR-LIKE PROTEIN 13B"/>
    <property type="match status" value="1"/>
</dbReference>
<dbReference type="Proteomes" id="UP000663872">
    <property type="component" value="Unassembled WGS sequence"/>
</dbReference>
<evidence type="ECO:0000313" key="7">
    <source>
        <dbReference type="EMBL" id="CAF3460224.1"/>
    </source>
</evidence>
<dbReference type="GO" id="GO:0046872">
    <property type="term" value="F:metal ion binding"/>
    <property type="evidence" value="ECO:0007669"/>
    <property type="project" value="UniProtKB-KW"/>
</dbReference>
<keyword evidence="4" id="KW-0479">Metal-binding</keyword>
<dbReference type="GO" id="GO:0097730">
    <property type="term" value="C:non-motile cilium"/>
    <property type="evidence" value="ECO:0007669"/>
    <property type="project" value="TreeGrafter"/>
</dbReference>
<dbReference type="EMBL" id="CAJNYU010002435">
    <property type="protein sequence ID" value="CAF3554560.1"/>
    <property type="molecule type" value="Genomic_DNA"/>
</dbReference>
<dbReference type="InterPro" id="IPR051995">
    <property type="entry name" value="Ciliary_GTPase"/>
</dbReference>
<feature type="compositionally biased region" description="Basic and acidic residues" evidence="5">
    <location>
        <begin position="481"/>
        <end position="506"/>
    </location>
</feature>
<dbReference type="EMBL" id="CAJOBQ010000140">
    <property type="protein sequence ID" value="CAF4271318.1"/>
    <property type="molecule type" value="Genomic_DNA"/>
</dbReference>
<dbReference type="GO" id="GO:0005525">
    <property type="term" value="F:GTP binding"/>
    <property type="evidence" value="ECO:0007669"/>
    <property type="project" value="UniProtKB-KW"/>
</dbReference>
<dbReference type="SMART" id="SM00178">
    <property type="entry name" value="SAR"/>
    <property type="match status" value="1"/>
</dbReference>
<evidence type="ECO:0000313" key="15">
    <source>
        <dbReference type="Proteomes" id="UP000663873"/>
    </source>
</evidence>
<accession>A0A818KFU4</accession>
<dbReference type="Proteomes" id="UP000663865">
    <property type="component" value="Unassembled WGS sequence"/>
</dbReference>
<feature type="compositionally biased region" description="Polar residues" evidence="5">
    <location>
        <begin position="336"/>
        <end position="360"/>
    </location>
</feature>
<dbReference type="Proteomes" id="UP000663848">
    <property type="component" value="Unassembled WGS sequence"/>
</dbReference>
<gene>
    <name evidence="8" type="ORF">FME351_LOCUS19649</name>
    <name evidence="9" type="ORF">GRG538_LOCUS20550</name>
    <name evidence="6" type="ORF">KIK155_LOCUS11601</name>
    <name evidence="13" type="ORF">QYT958_LOCUS20488</name>
    <name evidence="7" type="ORF">TIS948_LOCUS32586</name>
    <name evidence="12" type="ORF">TOA249_LOCUS9541</name>
    <name evidence="11" type="ORF">TSG867_LOCUS4356</name>
    <name evidence="10" type="ORF">UJA718_LOCUS10278</name>
</gene>
<keyword evidence="15" id="KW-1185">Reference proteome</keyword>
<organism evidence="8 14">
    <name type="scientific">Rotaria socialis</name>
    <dbReference type="NCBI Taxonomy" id="392032"/>
    <lineage>
        <taxon>Eukaryota</taxon>
        <taxon>Metazoa</taxon>
        <taxon>Spiralia</taxon>
        <taxon>Gnathifera</taxon>
        <taxon>Rotifera</taxon>
        <taxon>Eurotatoria</taxon>
        <taxon>Bdelloidea</taxon>
        <taxon>Philodinida</taxon>
        <taxon>Philodinidae</taxon>
        <taxon>Rotaria</taxon>
    </lineage>
</organism>
<feature type="compositionally biased region" description="Basic and acidic residues" evidence="5">
    <location>
        <begin position="315"/>
        <end position="334"/>
    </location>
</feature>
<keyword evidence="1 3" id="KW-0547">Nucleotide-binding</keyword>
<keyword evidence="2 3" id="KW-0342">GTP-binding</keyword>
<feature type="binding site" evidence="3">
    <location>
        <position position="68"/>
    </location>
    <ligand>
        <name>GTP</name>
        <dbReference type="ChEBI" id="CHEBI:37565"/>
    </ligand>
</feature>
<dbReference type="InterPro" id="IPR027417">
    <property type="entry name" value="P-loop_NTPase"/>
</dbReference>
<dbReference type="EMBL" id="CAJOBP010001197">
    <property type="protein sequence ID" value="CAF4262888.1"/>
    <property type="molecule type" value="Genomic_DNA"/>
</dbReference>
<dbReference type="Proteomes" id="UP000663825">
    <property type="component" value="Unassembled WGS sequence"/>
</dbReference>
<dbReference type="PANTHER" id="PTHR46090:SF2">
    <property type="entry name" value="ADP-RIBOSYLATION FACTOR-LIKE PROTEIN 13B"/>
    <property type="match status" value="1"/>
</dbReference>
<dbReference type="AlphaFoldDB" id="A0A818KFU4"/>
<dbReference type="Proteomes" id="UP000663862">
    <property type="component" value="Unassembled WGS sequence"/>
</dbReference>
<name>A0A818KFU4_9BILA</name>
<evidence type="ECO:0000256" key="2">
    <source>
        <dbReference type="ARBA" id="ARBA00023134"/>
    </source>
</evidence>
<dbReference type="Proteomes" id="UP000663873">
    <property type="component" value="Unassembled WGS sequence"/>
</dbReference>
<evidence type="ECO:0000256" key="5">
    <source>
        <dbReference type="SAM" id="MobiDB-lite"/>
    </source>
</evidence>
<dbReference type="EMBL" id="CAJNYT010003389">
    <property type="protein sequence ID" value="CAF3557301.1"/>
    <property type="molecule type" value="Genomic_DNA"/>
</dbReference>
<proteinExistence type="predicted"/>
<dbReference type="GO" id="GO:0097500">
    <property type="term" value="P:receptor localization to non-motile cilium"/>
    <property type="evidence" value="ECO:0007669"/>
    <property type="project" value="TreeGrafter"/>
</dbReference>
<evidence type="ECO:0000256" key="1">
    <source>
        <dbReference type="ARBA" id="ARBA00022741"/>
    </source>
</evidence>
<feature type="compositionally biased region" description="Basic and acidic residues" evidence="5">
    <location>
        <begin position="201"/>
        <end position="233"/>
    </location>
</feature>
<evidence type="ECO:0000313" key="10">
    <source>
        <dbReference type="EMBL" id="CAF4262888.1"/>
    </source>
</evidence>
<feature type="region of interest" description="Disordered" evidence="5">
    <location>
        <begin position="201"/>
        <end position="695"/>
    </location>
</feature>
<dbReference type="NCBIfam" id="TIGR00231">
    <property type="entry name" value="small_GTP"/>
    <property type="match status" value="1"/>
</dbReference>
<feature type="binding site" evidence="4">
    <location>
        <position position="29"/>
    </location>
    <ligand>
        <name>Mg(2+)</name>
        <dbReference type="ChEBI" id="CHEBI:18420"/>
    </ligand>
</feature>
<evidence type="ECO:0000256" key="3">
    <source>
        <dbReference type="PIRSR" id="PIRSR606689-1"/>
    </source>
</evidence>
<keyword evidence="4" id="KW-0460">Magnesium</keyword>
<dbReference type="EMBL" id="CAJNXB010005974">
    <property type="protein sequence ID" value="CAF3460224.1"/>
    <property type="molecule type" value="Genomic_DNA"/>
</dbReference>
<dbReference type="Pfam" id="PF00025">
    <property type="entry name" value="Arf"/>
    <property type="match status" value="1"/>
</dbReference>
<evidence type="ECO:0000256" key="4">
    <source>
        <dbReference type="PIRSR" id="PIRSR606689-2"/>
    </source>
</evidence>
<dbReference type="PROSITE" id="PS51417">
    <property type="entry name" value="ARF"/>
    <property type="match status" value="1"/>
</dbReference>
<feature type="binding site" evidence="3">
    <location>
        <begin position="22"/>
        <end position="29"/>
    </location>
    <ligand>
        <name>GTP</name>
        <dbReference type="ChEBI" id="CHEBI:37565"/>
    </ligand>
</feature>
<dbReference type="GO" id="GO:0060170">
    <property type="term" value="C:ciliary membrane"/>
    <property type="evidence" value="ECO:0007669"/>
    <property type="project" value="TreeGrafter"/>
</dbReference>
<feature type="compositionally biased region" description="Basic and acidic residues" evidence="5">
    <location>
        <begin position="540"/>
        <end position="559"/>
    </location>
</feature>
<dbReference type="SUPFAM" id="SSF52540">
    <property type="entry name" value="P-loop containing nucleoside triphosphate hydrolases"/>
    <property type="match status" value="1"/>
</dbReference>
<evidence type="ECO:0008006" key="16">
    <source>
        <dbReference type="Google" id="ProtNLM"/>
    </source>
</evidence>
<dbReference type="InterPro" id="IPR006689">
    <property type="entry name" value="Small_GTPase_ARF/SAR"/>
</dbReference>
<evidence type="ECO:0000313" key="12">
    <source>
        <dbReference type="EMBL" id="CAF4585128.1"/>
    </source>
</evidence>
<sequence>MGSTPCKGSANTNKPITIAILGLDNAGKTTTTRVLEKAPVDSVAPTVGYSQTEITHKNEKIKLIDLGGANTFREAWRHYYDDAYGFVYVLDSSEENRLGENRDVLKRLLQEEKVKGKPILILANKQDKAEALDKNTILEDLRIERLVNENQTLCRVELCTAKSLSRNGKNSKIDESIRHGFDWLIKVVYENFDSLNRRVEQDVQKRTETEQKAKLERQERVKKLREERDKEEGAQDNNDEDDDTIKNGFIPIGHAVKNAERNAPEKSTKDKSNRLSNDERIRSKIVNENASLPPIPAPRSSSHSRTFACDDNSDGENRPRRYSIENSPRRKESPVARSTTSNVDENQQIDSTDEQTTIRSITRKKKKVIGPGRSRLNGDNLPPLAPSSASSRRDDFPQSKGPPLGTPRPQALVAQWAITSPSPHSKAEKLTTITSDGERDDEEKYDSLESSKRTGSPHRKITNRITHDRANQLPRTNNANDDTKENLTHADYRTSSRDKRNTHLDKDGDDDNDGGSVSRRSTSKSNSRSKLNDEDNEFGEIQKKTNLKEQDRYSKRVEKNDDDGNIDTNQNLMDDDYKNSSRHTHLNNNDDDDGGGESSSRRSSARQKSRSKFNDENEQDDLVKNRKKSNPKEQDLFSKQRIHKHDNNNDNDEDDDFNPRSNRRTPSLSARKTAAGDSSYRSHSRTDRNVDEDLQ</sequence>
<evidence type="ECO:0000313" key="8">
    <source>
        <dbReference type="EMBL" id="CAF3554560.1"/>
    </source>
</evidence>
<evidence type="ECO:0000313" key="14">
    <source>
        <dbReference type="Proteomes" id="UP000663869"/>
    </source>
</evidence>
<evidence type="ECO:0000313" key="11">
    <source>
        <dbReference type="EMBL" id="CAF4271318.1"/>
    </source>
</evidence>
<reference evidence="8" key="1">
    <citation type="submission" date="2021-02" db="EMBL/GenBank/DDBJ databases">
        <authorList>
            <person name="Nowell W R."/>
        </authorList>
    </citation>
    <scope>NUCLEOTIDE SEQUENCE</scope>
</reference>
<feature type="binding site" evidence="4">
    <location>
        <position position="46"/>
    </location>
    <ligand>
        <name>Mg(2+)</name>
        <dbReference type="ChEBI" id="CHEBI:18420"/>
    </ligand>
</feature>
<dbReference type="GO" id="GO:0003924">
    <property type="term" value="F:GTPase activity"/>
    <property type="evidence" value="ECO:0007669"/>
    <property type="project" value="InterPro"/>
</dbReference>
<feature type="binding site" evidence="3">
    <location>
        <begin position="124"/>
        <end position="127"/>
    </location>
    <ligand>
        <name>GTP</name>
        <dbReference type="ChEBI" id="CHEBI:37565"/>
    </ligand>
</feature>
<comment type="caution">
    <text evidence="8">The sequence shown here is derived from an EMBL/GenBank/DDBJ whole genome shotgun (WGS) entry which is preliminary data.</text>
</comment>
<protein>
    <recommendedName>
        <fullName evidence="16">ADP-ribosylation factor-like protein 13B</fullName>
    </recommendedName>
</protein>
<dbReference type="EMBL" id="CAJOBS010000475">
    <property type="protein sequence ID" value="CAF4585128.1"/>
    <property type="molecule type" value="Genomic_DNA"/>
</dbReference>